<name>A0A2S6EWQ5_LEGPN</name>
<evidence type="ECO:0000313" key="6">
    <source>
        <dbReference type="Proteomes" id="UP000239239"/>
    </source>
</evidence>
<reference evidence="4" key="3">
    <citation type="submission" date="2019-09" db="EMBL/GenBank/DDBJ databases">
        <authorList>
            <consortium name="NCBI Pathogen Detection Project"/>
        </authorList>
    </citation>
    <scope>NUCLEOTIDE SEQUENCE</scope>
    <source>
        <strain evidence="4">CL18-200174</strain>
    </source>
</reference>
<gene>
    <name evidence="5" type="ORF">C3928_11135</name>
    <name evidence="4" type="ORF">JBK99_14120</name>
</gene>
<keyword evidence="1 5" id="KW-0489">Methyltransferase</keyword>
<dbReference type="PANTHER" id="PTHR43861:SF1">
    <property type="entry name" value="TRANS-ACONITATE 2-METHYLTRANSFERASE"/>
    <property type="match status" value="1"/>
</dbReference>
<protein>
    <submittedName>
        <fullName evidence="5">Class I SAM-dependent methyltransferase</fullName>
    </submittedName>
</protein>
<proteinExistence type="predicted"/>
<dbReference type="PANTHER" id="PTHR43861">
    <property type="entry name" value="TRANS-ACONITATE 2-METHYLTRANSFERASE-RELATED"/>
    <property type="match status" value="1"/>
</dbReference>
<evidence type="ECO:0000259" key="3">
    <source>
        <dbReference type="Pfam" id="PF13649"/>
    </source>
</evidence>
<dbReference type="EMBL" id="PQWY01000016">
    <property type="protein sequence ID" value="PPK29622.1"/>
    <property type="molecule type" value="Genomic_DNA"/>
</dbReference>
<dbReference type="EMBL" id="DACWOD010000013">
    <property type="protein sequence ID" value="HAU2397456.1"/>
    <property type="molecule type" value="Genomic_DNA"/>
</dbReference>
<reference evidence="5 6" key="2">
    <citation type="submission" date="2018-02" db="EMBL/GenBank/DDBJ databases">
        <title>Draft genome sequences of four Legionella pneumophila clinical strains isolated in Ontario.</title>
        <authorList>
            <person name="Fortuna A."/>
            <person name="Ramnarine R."/>
            <person name="Li A."/>
            <person name="Frantz C."/>
            <person name="Mallo G."/>
        </authorList>
    </citation>
    <scope>NUCLEOTIDE SEQUENCE [LARGE SCALE GENOMIC DNA]</scope>
    <source>
        <strain evidence="5 6">LG61</strain>
    </source>
</reference>
<evidence type="ECO:0000256" key="2">
    <source>
        <dbReference type="ARBA" id="ARBA00022679"/>
    </source>
</evidence>
<dbReference type="Pfam" id="PF13649">
    <property type="entry name" value="Methyltransf_25"/>
    <property type="match status" value="1"/>
</dbReference>
<dbReference type="CDD" id="cd02440">
    <property type="entry name" value="AdoMet_MTases"/>
    <property type="match status" value="1"/>
</dbReference>
<dbReference type="Gene3D" id="3.40.50.150">
    <property type="entry name" value="Vaccinia Virus protein VP39"/>
    <property type="match status" value="1"/>
</dbReference>
<dbReference type="InterPro" id="IPR029063">
    <property type="entry name" value="SAM-dependent_MTases_sf"/>
</dbReference>
<dbReference type="SUPFAM" id="SSF53335">
    <property type="entry name" value="S-adenosyl-L-methionine-dependent methyltransferases"/>
    <property type="match status" value="1"/>
</dbReference>
<evidence type="ECO:0000313" key="5">
    <source>
        <dbReference type="EMBL" id="PPK29622.1"/>
    </source>
</evidence>
<dbReference type="GO" id="GO:0032259">
    <property type="term" value="P:methylation"/>
    <property type="evidence" value="ECO:0007669"/>
    <property type="project" value="UniProtKB-KW"/>
</dbReference>
<dbReference type="AlphaFoldDB" id="A0A2S6EWQ5"/>
<keyword evidence="2 5" id="KW-0808">Transferase</keyword>
<reference evidence="4" key="1">
    <citation type="journal article" date="2018" name="Genome Biol.">
        <title>SKESA: strategic k-mer extension for scrupulous assemblies.</title>
        <authorList>
            <person name="Souvorov A."/>
            <person name="Agarwala R."/>
            <person name="Lipman D.J."/>
        </authorList>
    </citation>
    <scope>NUCLEOTIDE SEQUENCE</scope>
    <source>
        <strain evidence="4">CL18-200174</strain>
    </source>
</reference>
<evidence type="ECO:0000256" key="1">
    <source>
        <dbReference type="ARBA" id="ARBA00022603"/>
    </source>
</evidence>
<dbReference type="Proteomes" id="UP000239239">
    <property type="component" value="Unassembled WGS sequence"/>
</dbReference>
<dbReference type="OrthoDB" id="9760689at2"/>
<dbReference type="InterPro" id="IPR041698">
    <property type="entry name" value="Methyltransf_25"/>
</dbReference>
<evidence type="ECO:0000313" key="4">
    <source>
        <dbReference type="EMBL" id="HAU2397456.1"/>
    </source>
</evidence>
<dbReference type="Proteomes" id="UP000863577">
    <property type="component" value="Unassembled WGS sequence"/>
</dbReference>
<accession>A0A2S6EWQ5</accession>
<feature type="domain" description="Methyltransferase" evidence="3">
    <location>
        <begin position="40"/>
        <end position="130"/>
    </location>
</feature>
<comment type="caution">
    <text evidence="5">The sequence shown here is derived from an EMBL/GenBank/DDBJ whole genome shotgun (WGS) entry which is preliminary data.</text>
</comment>
<sequence>MILENEVIWDPERYVLGNYIQNKINDVFLKTIHSKLSGNILDIGCGDGHYTSLLAGKVKHGQILGIDSSEQMIMHANQQWARTGLSFEVHNIEEFHQPQSFDLALSFWCLHWTNIHISFPNIFHLLKREGKLYAVMSSFSDHSILQTWKELAKQNLYRDLTEQYISPINEQYFYGVINLLNRLPFKRIKLDLKTCRVHLPHIDYYKNLLLTMPFIKRVPSEITDTLVEDMLKAFQTICDRKYGGQLYYETRPIFLEAIK</sequence>
<dbReference type="GO" id="GO:0008168">
    <property type="term" value="F:methyltransferase activity"/>
    <property type="evidence" value="ECO:0007669"/>
    <property type="project" value="UniProtKB-KW"/>
</dbReference>
<organism evidence="5 6">
    <name type="scientific">Legionella pneumophila</name>
    <dbReference type="NCBI Taxonomy" id="446"/>
    <lineage>
        <taxon>Bacteria</taxon>
        <taxon>Pseudomonadati</taxon>
        <taxon>Pseudomonadota</taxon>
        <taxon>Gammaproteobacteria</taxon>
        <taxon>Legionellales</taxon>
        <taxon>Legionellaceae</taxon>
        <taxon>Legionella</taxon>
    </lineage>
</organism>